<proteinExistence type="predicted"/>
<evidence type="ECO:0000256" key="1">
    <source>
        <dbReference type="SAM" id="Phobius"/>
    </source>
</evidence>
<reference evidence="2" key="1">
    <citation type="journal article" date="2014" name="Front. Microbiol.">
        <title>High frequency of phylogenetically diverse reductive dehalogenase-homologous genes in deep subseafloor sedimentary metagenomes.</title>
        <authorList>
            <person name="Kawai M."/>
            <person name="Futagami T."/>
            <person name="Toyoda A."/>
            <person name="Takaki Y."/>
            <person name="Nishi S."/>
            <person name="Hori S."/>
            <person name="Arai W."/>
            <person name="Tsubouchi T."/>
            <person name="Morono Y."/>
            <person name="Uchiyama I."/>
            <person name="Ito T."/>
            <person name="Fujiyama A."/>
            <person name="Inagaki F."/>
            <person name="Takami H."/>
        </authorList>
    </citation>
    <scope>NUCLEOTIDE SEQUENCE</scope>
    <source>
        <strain evidence="2">Expedition CK06-06</strain>
    </source>
</reference>
<comment type="caution">
    <text evidence="2">The sequence shown here is derived from an EMBL/GenBank/DDBJ whole genome shotgun (WGS) entry which is preliminary data.</text>
</comment>
<organism evidence="2">
    <name type="scientific">marine sediment metagenome</name>
    <dbReference type="NCBI Taxonomy" id="412755"/>
    <lineage>
        <taxon>unclassified sequences</taxon>
        <taxon>metagenomes</taxon>
        <taxon>ecological metagenomes</taxon>
    </lineage>
</organism>
<keyword evidence="1" id="KW-0812">Transmembrane</keyword>
<keyword evidence="1" id="KW-1133">Transmembrane helix</keyword>
<gene>
    <name evidence="2" type="ORF">S03H2_14156</name>
</gene>
<sequence length="57" mass="6255">MRRQLKAILIIGTILIAAAVSLSIVLPYFKQSQPTTSKGLVYIYVQSSIYSGLTPEI</sequence>
<feature type="transmembrane region" description="Helical" evidence="1">
    <location>
        <begin position="7"/>
        <end position="29"/>
    </location>
</feature>
<dbReference type="EMBL" id="BARU01007180">
    <property type="protein sequence ID" value="GAH42359.1"/>
    <property type="molecule type" value="Genomic_DNA"/>
</dbReference>
<keyword evidence="1" id="KW-0472">Membrane</keyword>
<evidence type="ECO:0000313" key="2">
    <source>
        <dbReference type="EMBL" id="GAH42359.1"/>
    </source>
</evidence>
<name>X1GL61_9ZZZZ</name>
<protein>
    <submittedName>
        <fullName evidence="2">Uncharacterized protein</fullName>
    </submittedName>
</protein>
<dbReference type="AlphaFoldDB" id="X1GL61"/>
<accession>X1GL61</accession>